<evidence type="ECO:0000313" key="2">
    <source>
        <dbReference type="Proteomes" id="UP000789525"/>
    </source>
</evidence>
<name>A0ACA9Q3V1_9GLOM</name>
<keyword evidence="2" id="KW-1185">Reference proteome</keyword>
<feature type="non-terminal residue" evidence="1">
    <location>
        <position position="1"/>
    </location>
</feature>
<accession>A0ACA9Q3V1</accession>
<feature type="non-terminal residue" evidence="1">
    <location>
        <position position="306"/>
    </location>
</feature>
<reference evidence="1" key="1">
    <citation type="submission" date="2021-06" db="EMBL/GenBank/DDBJ databases">
        <authorList>
            <person name="Kallberg Y."/>
            <person name="Tangrot J."/>
            <person name="Rosling A."/>
        </authorList>
    </citation>
    <scope>NUCLEOTIDE SEQUENCE</scope>
    <source>
        <strain evidence="1">CL356</strain>
    </source>
</reference>
<comment type="caution">
    <text evidence="1">The sequence shown here is derived from an EMBL/GenBank/DDBJ whole genome shotgun (WGS) entry which is preliminary data.</text>
</comment>
<dbReference type="EMBL" id="CAJVPT010044854">
    <property type="protein sequence ID" value="CAG8735112.1"/>
    <property type="molecule type" value="Genomic_DNA"/>
</dbReference>
<protein>
    <submittedName>
        <fullName evidence="1">5370_t:CDS:1</fullName>
    </submittedName>
</protein>
<gene>
    <name evidence="1" type="ORF">ACOLOM_LOCUS11868</name>
</gene>
<evidence type="ECO:0000313" key="1">
    <source>
        <dbReference type="EMBL" id="CAG8735112.1"/>
    </source>
</evidence>
<organism evidence="1 2">
    <name type="scientific">Acaulospora colombiana</name>
    <dbReference type="NCBI Taxonomy" id="27376"/>
    <lineage>
        <taxon>Eukaryota</taxon>
        <taxon>Fungi</taxon>
        <taxon>Fungi incertae sedis</taxon>
        <taxon>Mucoromycota</taxon>
        <taxon>Glomeromycotina</taxon>
        <taxon>Glomeromycetes</taxon>
        <taxon>Diversisporales</taxon>
        <taxon>Acaulosporaceae</taxon>
        <taxon>Acaulospora</taxon>
    </lineage>
</organism>
<sequence>IFNIGGPGGSGTGALVQEGNTIQNQLGASWDVVSWDPRGVLKSGPNITLFSTDREYADFWEQFQGPNQLEARGNLTTSSDVAFFDPIIRRNDGPEECLGTCAVTRDLVALVDAIYGNGADAAVFHILIPSIEQSLPRVLEPYSYSNKVPIDWLETDTESAEQAFVKWTELCVANPDKCTMAAKGNNTAEGVRNLVEHVLDVAYQNYDGTKWNPVLDIRNTTISSNPRRWTFASIASQLYAGLYQPIFGSVINGAIEGVISDQSNINGTTTPSLKRDTKSVTPLKRTLPYPHLFPFANIFPANSLSM</sequence>
<proteinExistence type="predicted"/>
<dbReference type="Proteomes" id="UP000789525">
    <property type="component" value="Unassembled WGS sequence"/>
</dbReference>